<evidence type="ECO:0000313" key="1">
    <source>
        <dbReference type="EMBL" id="AAK80058.1"/>
    </source>
</evidence>
<protein>
    <submittedName>
        <fullName evidence="1">Uncharacterized protein</fullName>
    </submittedName>
</protein>
<sequence length="52" mass="6122">MVYALIIGMLCVLVAFYLYNIECERKKYISELQKSIVRTKNNNCEIYIEDGI</sequence>
<accession>Q97HB3</accession>
<evidence type="ECO:0000313" key="2">
    <source>
        <dbReference type="Proteomes" id="UP000000814"/>
    </source>
</evidence>
<gene>
    <name evidence="1" type="ordered locus">CA_C2099</name>
</gene>
<proteinExistence type="predicted"/>
<organism evidence="1 2">
    <name type="scientific">Clostridium acetobutylicum (strain ATCC 824 / DSM 792 / JCM 1419 / IAM 19013 / LMG 5710 / NBRC 13948 / NRRL B-527 / VKM B-1787 / 2291 / W)</name>
    <dbReference type="NCBI Taxonomy" id="272562"/>
    <lineage>
        <taxon>Bacteria</taxon>
        <taxon>Bacillati</taxon>
        <taxon>Bacillota</taxon>
        <taxon>Clostridia</taxon>
        <taxon>Eubacteriales</taxon>
        <taxon>Clostridiaceae</taxon>
        <taxon>Clostridium</taxon>
    </lineage>
</organism>
<keyword evidence="2" id="KW-1185">Reference proteome</keyword>
<name>Q97HB3_CLOAB</name>
<dbReference type="AlphaFoldDB" id="Q97HB3"/>
<dbReference type="EMBL" id="AE001437">
    <property type="protein sequence ID" value="AAK80058.1"/>
    <property type="molecule type" value="Genomic_DNA"/>
</dbReference>
<dbReference type="PATRIC" id="fig|272562.8.peg.2302"/>
<dbReference type="OrthoDB" id="9903602at2"/>
<dbReference type="PIR" id="G97158">
    <property type="entry name" value="G97158"/>
</dbReference>
<dbReference type="Proteomes" id="UP000000814">
    <property type="component" value="Chromosome"/>
</dbReference>
<dbReference type="HOGENOM" id="CLU_3078218_0_0_9"/>
<dbReference type="KEGG" id="cac:CA_C2099"/>
<dbReference type="STRING" id="272562.CA_C2099"/>
<reference evidence="1 2" key="1">
    <citation type="journal article" date="2001" name="J. Bacteriol.">
        <title>Genome sequence and comparative analysis of the solvent-producing bacterium Clostridium acetobutylicum.</title>
        <authorList>
            <person name="Nolling J."/>
            <person name="Breton G."/>
            <person name="Omelchenko M.V."/>
            <person name="Makarova K.S."/>
            <person name="Zeng Q."/>
            <person name="Gibson R."/>
            <person name="Lee H.M."/>
            <person name="Dubois J."/>
            <person name="Qiu D."/>
            <person name="Hitti J."/>
            <person name="Wolf Y.I."/>
            <person name="Tatusov R.L."/>
            <person name="Sabathe F."/>
            <person name="Doucette-Stamm L."/>
            <person name="Soucaille P."/>
            <person name="Daly M.J."/>
            <person name="Bennett G.N."/>
            <person name="Koonin E.V."/>
            <person name="Smith D.R."/>
        </authorList>
    </citation>
    <scope>NUCLEOTIDE SEQUENCE [LARGE SCALE GENOMIC DNA]</scope>
    <source>
        <strain evidence="2">ATCC 824 / DSM 792 / JCM 1419 / LMG 5710 / VKM B-1787</strain>
    </source>
</reference>